<keyword evidence="2" id="KW-1185">Reference proteome</keyword>
<dbReference type="InterPro" id="IPR009057">
    <property type="entry name" value="Homeodomain-like_sf"/>
</dbReference>
<evidence type="ECO:0000313" key="1">
    <source>
        <dbReference type="EMBL" id="QTA38471.1"/>
    </source>
</evidence>
<name>A0ABX7S797_9BACT</name>
<dbReference type="InterPro" id="IPR007367">
    <property type="entry name" value="DUF433"/>
</dbReference>
<proteinExistence type="predicted"/>
<gene>
    <name evidence="1" type="ORF">JYK00_02805</name>
</gene>
<organism evidence="1 2">
    <name type="scientific">Thermosipho ferrireducens</name>
    <dbReference type="NCBI Taxonomy" id="2571116"/>
    <lineage>
        <taxon>Bacteria</taxon>
        <taxon>Thermotogati</taxon>
        <taxon>Thermotogota</taxon>
        <taxon>Thermotogae</taxon>
        <taxon>Thermotogales</taxon>
        <taxon>Fervidobacteriaceae</taxon>
        <taxon>Thermosipho</taxon>
    </lineage>
</organism>
<sequence>MSKEKLLERIETRRDVLGGKPIIKGTRIPVELILKHIANGWEFEKICNEYGLEKADIRAAVLYAEKVLEGEEVFI</sequence>
<dbReference type="PANTHER" id="PTHR34849:SF3">
    <property type="entry name" value="SSR2962 PROTEIN"/>
    <property type="match status" value="1"/>
</dbReference>
<dbReference type="Proteomes" id="UP000671862">
    <property type="component" value="Chromosome"/>
</dbReference>
<dbReference type="SUPFAM" id="SSF46689">
    <property type="entry name" value="Homeodomain-like"/>
    <property type="match status" value="1"/>
</dbReference>
<reference evidence="1 2" key="1">
    <citation type="submission" date="2021-03" db="EMBL/GenBank/DDBJ databases">
        <title>Thermosipho ferrireducens sp.nov., an anaerobic thermophilic iron-reducing bacterium isolated from a deep-sea hydrothermal sulfide deposits.</title>
        <authorList>
            <person name="Zeng X."/>
            <person name="Chen Y."/>
            <person name="Shao Z."/>
        </authorList>
    </citation>
    <scope>NUCLEOTIDE SEQUENCE [LARGE SCALE GENOMIC DNA]</scope>
    <source>
        <strain evidence="1 2">JL129W03</strain>
    </source>
</reference>
<protein>
    <submittedName>
        <fullName evidence="1">DUF433 domain-containing protein</fullName>
    </submittedName>
</protein>
<dbReference type="PANTHER" id="PTHR34849">
    <property type="entry name" value="SSL5025 PROTEIN"/>
    <property type="match status" value="1"/>
</dbReference>
<dbReference type="EMBL" id="CP071446">
    <property type="protein sequence ID" value="QTA38471.1"/>
    <property type="molecule type" value="Genomic_DNA"/>
</dbReference>
<dbReference type="Pfam" id="PF04255">
    <property type="entry name" value="DUF433"/>
    <property type="match status" value="1"/>
</dbReference>
<dbReference type="InterPro" id="IPR036388">
    <property type="entry name" value="WH-like_DNA-bd_sf"/>
</dbReference>
<accession>A0ABX7S797</accession>
<dbReference type="Gene3D" id="1.10.10.10">
    <property type="entry name" value="Winged helix-like DNA-binding domain superfamily/Winged helix DNA-binding domain"/>
    <property type="match status" value="1"/>
</dbReference>
<dbReference type="RefSeq" id="WP_207567188.1">
    <property type="nucleotide sequence ID" value="NZ_CP071446.1"/>
</dbReference>
<evidence type="ECO:0000313" key="2">
    <source>
        <dbReference type="Proteomes" id="UP000671862"/>
    </source>
</evidence>